<evidence type="ECO:0000313" key="1">
    <source>
        <dbReference type="EMBL" id="DAD86441.1"/>
    </source>
</evidence>
<proteinExistence type="predicted"/>
<name>A0A8S5MVS0_9CAUD</name>
<reference evidence="1" key="1">
    <citation type="journal article" date="2021" name="Proc. Natl. Acad. Sci. U.S.A.">
        <title>A Catalog of Tens of Thousands of Viruses from Human Metagenomes Reveals Hidden Associations with Chronic Diseases.</title>
        <authorList>
            <person name="Tisza M.J."/>
            <person name="Buck C.B."/>
        </authorList>
    </citation>
    <scope>NUCLEOTIDE SEQUENCE</scope>
    <source>
        <strain evidence="1">CtsBB38</strain>
    </source>
</reference>
<dbReference type="EMBL" id="BK014999">
    <property type="protein sequence ID" value="DAD86441.1"/>
    <property type="molecule type" value="Genomic_DNA"/>
</dbReference>
<protein>
    <submittedName>
        <fullName evidence="1">Tor inhibition protein helix, reverse turn, PROTEIN</fullName>
    </submittedName>
</protein>
<sequence length="92" mass="10802">MKIIDGNMYYSLTEIGAIIGRTKATILRWYEYEEMLPEEQRTLPNYITLGEQHAKYFAAHDVDTFQEFMKNTKRGTMKNVSDKYNGNLVNNQ</sequence>
<organism evidence="1">
    <name type="scientific">Siphoviridae sp. ctsBB38</name>
    <dbReference type="NCBI Taxonomy" id="2826482"/>
    <lineage>
        <taxon>Viruses</taxon>
        <taxon>Duplodnaviria</taxon>
        <taxon>Heunggongvirae</taxon>
        <taxon>Uroviricota</taxon>
        <taxon>Caudoviricetes</taxon>
    </lineage>
</organism>
<accession>A0A8S5MVS0</accession>